<dbReference type="InterPro" id="IPR000014">
    <property type="entry name" value="PAS"/>
</dbReference>
<dbReference type="EMBL" id="JBHUOV010000015">
    <property type="protein sequence ID" value="MFD2824666.1"/>
    <property type="molecule type" value="Genomic_DNA"/>
</dbReference>
<organism evidence="2 3">
    <name type="scientific">Lacinutrix iliipiscaria</name>
    <dbReference type="NCBI Taxonomy" id="1230532"/>
    <lineage>
        <taxon>Bacteria</taxon>
        <taxon>Pseudomonadati</taxon>
        <taxon>Bacteroidota</taxon>
        <taxon>Flavobacteriia</taxon>
        <taxon>Flavobacteriales</taxon>
        <taxon>Flavobacteriaceae</taxon>
        <taxon>Lacinutrix</taxon>
    </lineage>
</organism>
<dbReference type="SUPFAM" id="SSF55785">
    <property type="entry name" value="PYP-like sensor domain (PAS domain)"/>
    <property type="match status" value="2"/>
</dbReference>
<dbReference type="Pfam" id="PF13426">
    <property type="entry name" value="PAS_9"/>
    <property type="match status" value="2"/>
</dbReference>
<reference evidence="3" key="1">
    <citation type="journal article" date="2019" name="Int. J. Syst. Evol. Microbiol.">
        <title>The Global Catalogue of Microorganisms (GCM) 10K type strain sequencing project: providing services to taxonomists for standard genome sequencing and annotation.</title>
        <authorList>
            <consortium name="The Broad Institute Genomics Platform"/>
            <consortium name="The Broad Institute Genome Sequencing Center for Infectious Disease"/>
            <person name="Wu L."/>
            <person name="Ma J."/>
        </authorList>
    </citation>
    <scope>NUCLEOTIDE SEQUENCE [LARGE SCALE GENOMIC DNA]</scope>
    <source>
        <strain evidence="3">KCTC 32141</strain>
    </source>
</reference>
<feature type="domain" description="PAS" evidence="1">
    <location>
        <begin position="151"/>
        <end position="242"/>
    </location>
</feature>
<gene>
    <name evidence="2" type="ORF">ACFS5M_13370</name>
</gene>
<name>A0ABW5WTQ2_9FLAO</name>
<evidence type="ECO:0000313" key="3">
    <source>
        <dbReference type="Proteomes" id="UP001597533"/>
    </source>
</evidence>
<keyword evidence="3" id="KW-1185">Reference proteome</keyword>
<protein>
    <submittedName>
        <fullName evidence="2">PAS domain-containing protein</fullName>
    </submittedName>
</protein>
<accession>A0ABW5WTQ2</accession>
<dbReference type="InterPro" id="IPR035965">
    <property type="entry name" value="PAS-like_dom_sf"/>
</dbReference>
<evidence type="ECO:0000259" key="1">
    <source>
        <dbReference type="Pfam" id="PF13426"/>
    </source>
</evidence>
<sequence length="277" mass="31871">MEAIKYYLSANINESVVDLLKGNTIFTITDTLGRIEYASDNYCELIESNANEVIGETQKLLKSHLYSDEVYKSLWRTIKMGYKWNGVLSETLKSGRTLCLDTTIVPVKNELDKSIRYIAIYHDVTKLHLENNQLLNTVKADKGFLNSMPFHMFLINKHGKILNVNKSHHGIEVSELIGTYIYIQMSSNSIETYRKNIEQVFFEKTPRQFEINEVNSKGKMSFYSVIISPVFNDLGIISSATVMIQEIFKNDTIKIDSQDAKVESQLIRQKINYEIQL</sequence>
<dbReference type="NCBIfam" id="TIGR00229">
    <property type="entry name" value="sensory_box"/>
    <property type="match status" value="2"/>
</dbReference>
<proteinExistence type="predicted"/>
<dbReference type="RefSeq" id="WP_183489220.1">
    <property type="nucleotide sequence ID" value="NZ_JBHUOV010000015.1"/>
</dbReference>
<comment type="caution">
    <text evidence="2">The sequence shown here is derived from an EMBL/GenBank/DDBJ whole genome shotgun (WGS) entry which is preliminary data.</text>
</comment>
<feature type="domain" description="PAS" evidence="1">
    <location>
        <begin position="25"/>
        <end position="126"/>
    </location>
</feature>
<dbReference type="CDD" id="cd00130">
    <property type="entry name" value="PAS"/>
    <property type="match status" value="1"/>
</dbReference>
<dbReference type="Proteomes" id="UP001597533">
    <property type="component" value="Unassembled WGS sequence"/>
</dbReference>
<dbReference type="Gene3D" id="3.30.450.20">
    <property type="entry name" value="PAS domain"/>
    <property type="match status" value="2"/>
</dbReference>
<evidence type="ECO:0000313" key="2">
    <source>
        <dbReference type="EMBL" id="MFD2824666.1"/>
    </source>
</evidence>